<evidence type="ECO:0000313" key="1">
    <source>
        <dbReference type="EMBL" id="BAY70153.1"/>
    </source>
</evidence>
<proteinExistence type="predicted"/>
<name>A0A1Z4KMM8_ANAVA</name>
<protein>
    <submittedName>
        <fullName evidence="1">Uncharacterized protein</fullName>
    </submittedName>
</protein>
<gene>
    <name evidence="1" type="ORF">NIES23_29530</name>
</gene>
<dbReference type="EMBL" id="AP018216">
    <property type="protein sequence ID" value="BAY70153.1"/>
    <property type="molecule type" value="Genomic_DNA"/>
</dbReference>
<sequence>MFLSQYPIPSPQSPIQAADGVSFESGVGRKQFEWVTRSGSVRVK</sequence>
<reference evidence="1 2" key="1">
    <citation type="submission" date="2017-06" db="EMBL/GenBank/DDBJ databases">
        <title>Genome sequencing of cyanobaciteial culture collection at National Institute for Environmental Studies (NIES).</title>
        <authorList>
            <person name="Hirose Y."/>
            <person name="Shimura Y."/>
            <person name="Fujisawa T."/>
            <person name="Nakamura Y."/>
            <person name="Kawachi M."/>
        </authorList>
    </citation>
    <scope>NUCLEOTIDE SEQUENCE [LARGE SCALE GENOMIC DNA]</scope>
    <source>
        <strain evidence="1 2">NIES-23</strain>
    </source>
</reference>
<evidence type="ECO:0000313" key="2">
    <source>
        <dbReference type="Proteomes" id="UP000217507"/>
    </source>
</evidence>
<dbReference type="AlphaFoldDB" id="A0A1Z4KMM8"/>
<dbReference type="Proteomes" id="UP000217507">
    <property type="component" value="Chromosome"/>
</dbReference>
<organism evidence="1 2">
    <name type="scientific">Trichormus variabilis NIES-23</name>
    <dbReference type="NCBI Taxonomy" id="1973479"/>
    <lineage>
        <taxon>Bacteria</taxon>
        <taxon>Bacillati</taxon>
        <taxon>Cyanobacteriota</taxon>
        <taxon>Cyanophyceae</taxon>
        <taxon>Nostocales</taxon>
        <taxon>Nostocaceae</taxon>
        <taxon>Trichormus</taxon>
    </lineage>
</organism>
<accession>A0A1Z4KMM8</accession>